<dbReference type="EMBL" id="CP000561">
    <property type="protein sequence ID" value="ABO09484.1"/>
    <property type="molecule type" value="Genomic_DNA"/>
</dbReference>
<name>A3MXW7_PYRCJ</name>
<accession>A3MXW7</accession>
<reference evidence="1" key="1">
    <citation type="submission" date="2007-02" db="EMBL/GenBank/DDBJ databases">
        <title>Complete sequence of Pyrobaculum calidifontis JCM 11548.</title>
        <authorList>
            <consortium name="US DOE Joint Genome Institute"/>
            <person name="Copeland A."/>
            <person name="Lucas S."/>
            <person name="Lapidus A."/>
            <person name="Barry K."/>
            <person name="Glavina del Rio T."/>
            <person name="Dalin E."/>
            <person name="Tice H."/>
            <person name="Pitluck S."/>
            <person name="Chain P."/>
            <person name="Malfatti S."/>
            <person name="Shin M."/>
            <person name="Vergez L."/>
            <person name="Schmutz J."/>
            <person name="Larimer F."/>
            <person name="Land M."/>
            <person name="Hauser L."/>
            <person name="Kyrpides N."/>
            <person name="Mikhailova N."/>
            <person name="Cozen A.E."/>
            <person name="Fitz-Gibbon S.T."/>
            <person name="House C.H."/>
            <person name="Saltikov C."/>
            <person name="Lowe T.M."/>
            <person name="Richardson P."/>
        </authorList>
    </citation>
    <scope>NUCLEOTIDE SEQUENCE [LARGE SCALE GENOMIC DNA]</scope>
    <source>
        <strain evidence="1">JCM 11548</strain>
    </source>
</reference>
<dbReference type="Proteomes" id="UP000001431">
    <property type="component" value="Chromosome"/>
</dbReference>
<protein>
    <submittedName>
        <fullName evidence="1">Uncharacterized protein</fullName>
    </submittedName>
</protein>
<dbReference type="KEGG" id="pcl:Pcal_2069"/>
<dbReference type="eggNOG" id="arCOG05436">
    <property type="taxonomic scope" value="Archaea"/>
</dbReference>
<keyword evidence="2" id="KW-1185">Reference proteome</keyword>
<organism evidence="1 2">
    <name type="scientific">Pyrobaculum calidifontis (strain DSM 21063 / JCM 11548 / VA1)</name>
    <dbReference type="NCBI Taxonomy" id="410359"/>
    <lineage>
        <taxon>Archaea</taxon>
        <taxon>Thermoproteota</taxon>
        <taxon>Thermoprotei</taxon>
        <taxon>Thermoproteales</taxon>
        <taxon>Thermoproteaceae</taxon>
        <taxon>Pyrobaculum</taxon>
    </lineage>
</organism>
<gene>
    <name evidence="1" type="ordered locus">Pcal_2069</name>
</gene>
<proteinExistence type="predicted"/>
<dbReference type="STRING" id="410359.Pcal_2069"/>
<dbReference type="HOGENOM" id="CLU_1623518_0_0_2"/>
<sequence length="163" mass="18075">MCEVAAVEDRLVFSGPELETVMAYLTVRNVAERVEVRDGALHITPQLPELASALKALCNSDVSSLLLDVKESLLHMGWLVEGGRDIVKIRRSRRAGVSGFITFEYDKLNRTASVVTTQLCLAGELQRLGFEVSASKYLLEARRHVNSLVEAIELEEELSKLTC</sequence>
<evidence type="ECO:0000313" key="2">
    <source>
        <dbReference type="Proteomes" id="UP000001431"/>
    </source>
</evidence>
<evidence type="ECO:0000313" key="1">
    <source>
        <dbReference type="EMBL" id="ABO09484.1"/>
    </source>
</evidence>
<dbReference type="AlphaFoldDB" id="A3MXW7"/>